<evidence type="ECO:0000256" key="3">
    <source>
        <dbReference type="ARBA" id="ARBA00030771"/>
    </source>
</evidence>
<dbReference type="InterPro" id="IPR038622">
    <property type="entry name" value="CDPS_sf"/>
</dbReference>
<dbReference type="NCBIfam" id="TIGR04539">
    <property type="entry name" value="tRNA_cyclodipep"/>
    <property type="match status" value="1"/>
</dbReference>
<accession>A0A7K0BQM3</accession>
<evidence type="ECO:0000256" key="4">
    <source>
        <dbReference type="SAM" id="MobiDB-lite"/>
    </source>
</evidence>
<evidence type="ECO:0000256" key="2">
    <source>
        <dbReference type="ARBA" id="ARBA00022679"/>
    </source>
</evidence>
<dbReference type="Pfam" id="PF16715">
    <property type="entry name" value="CDPS"/>
    <property type="match status" value="1"/>
</dbReference>
<dbReference type="Gene3D" id="3.40.50.11710">
    <property type="entry name" value="Cyclodipeptide synthase"/>
    <property type="match status" value="1"/>
</dbReference>
<organism evidence="5 6">
    <name type="scientific">Actinomadura macrotermitis</name>
    <dbReference type="NCBI Taxonomy" id="2585200"/>
    <lineage>
        <taxon>Bacteria</taxon>
        <taxon>Bacillati</taxon>
        <taxon>Actinomycetota</taxon>
        <taxon>Actinomycetes</taxon>
        <taxon>Streptosporangiales</taxon>
        <taxon>Thermomonosporaceae</taxon>
        <taxon>Actinomadura</taxon>
    </lineage>
</organism>
<dbReference type="InterPro" id="IPR030903">
    <property type="entry name" value="CDPS"/>
</dbReference>
<dbReference type="AlphaFoldDB" id="A0A7K0BQM3"/>
<keyword evidence="2 5" id="KW-0808">Transferase</keyword>
<reference evidence="5 6" key="1">
    <citation type="submission" date="2019-10" db="EMBL/GenBank/DDBJ databases">
        <title>Actinomadura rubteroloni sp. nov. and Actinomadura macrotermitis sp. nov., isolated from the gut of fungus growing-termite Macrotermes natalensis.</title>
        <authorList>
            <person name="Benndorf R."/>
            <person name="Martin K."/>
            <person name="Kuefner M."/>
            <person name="De Beer W."/>
            <person name="Kaster A.-K."/>
            <person name="Vollmers J."/>
            <person name="Poulsen M."/>
            <person name="Beemelmanns C."/>
        </authorList>
    </citation>
    <scope>NUCLEOTIDE SEQUENCE [LARGE SCALE GENOMIC DNA]</scope>
    <source>
        <strain evidence="5 6">RB68</strain>
    </source>
</reference>
<keyword evidence="6" id="KW-1185">Reference proteome</keyword>
<comment type="similarity">
    <text evidence="1">Belongs to the CDPS family.</text>
</comment>
<dbReference type="Proteomes" id="UP000487268">
    <property type="component" value="Unassembled WGS sequence"/>
</dbReference>
<name>A0A7K0BQM3_9ACTN</name>
<gene>
    <name evidence="5" type="primary">yvmC</name>
    <name evidence="5" type="ORF">ACRB68_12640</name>
</gene>
<proteinExistence type="inferred from homology"/>
<feature type="region of interest" description="Disordered" evidence="4">
    <location>
        <begin position="1"/>
        <end position="34"/>
    </location>
</feature>
<dbReference type="EMBL" id="WEGH01000001">
    <property type="protein sequence ID" value="MQY03222.1"/>
    <property type="molecule type" value="Genomic_DNA"/>
</dbReference>
<evidence type="ECO:0000313" key="6">
    <source>
        <dbReference type="Proteomes" id="UP000487268"/>
    </source>
</evidence>
<evidence type="ECO:0000256" key="1">
    <source>
        <dbReference type="ARBA" id="ARBA00006034"/>
    </source>
</evidence>
<evidence type="ECO:0000313" key="5">
    <source>
        <dbReference type="EMBL" id="MQY03222.1"/>
    </source>
</evidence>
<comment type="caution">
    <text evidence="5">The sequence shown here is derived from an EMBL/GenBank/DDBJ whole genome shotgun (WGS) entry which is preliminary data.</text>
</comment>
<keyword evidence="5" id="KW-0012">Acyltransferase</keyword>
<sequence>MHHAASVPSTSEPDEIGAESPPGSGSEVEVEPCGERSAQLLARGRHLVIQVSPGNPYFSTVRLAVMFGWAARRFQGVDVVMSDLEMTAATYLGQGRPEHRARKKAKADVRQMKHRIERALRRAGDPGVRVSEFGDWADAPAYRRACAYLDEAIADPGYGPIYRDDTRIALKAGMPEGWEPTDAQLATGLVHSYKALPFALNAPEILGVPEAVTTSSRPAEHVTYFFTGGAKYTAFPGQGYTALRTCE</sequence>
<protein>
    <recommendedName>
        <fullName evidence="3">Cyclodipeptide synthase</fullName>
    </recommendedName>
</protein>
<dbReference type="RefSeq" id="WP_194293197.1">
    <property type="nucleotide sequence ID" value="NZ_WEGH01000001.1"/>
</dbReference>
<dbReference type="GO" id="GO:0016755">
    <property type="term" value="F:aminoacyltransferase activity"/>
    <property type="evidence" value="ECO:0007669"/>
    <property type="project" value="InterPro"/>
</dbReference>